<evidence type="ECO:0000256" key="3">
    <source>
        <dbReference type="ARBA" id="ARBA00006171"/>
    </source>
</evidence>
<evidence type="ECO:0000256" key="2">
    <source>
        <dbReference type="ARBA" id="ARBA00004818"/>
    </source>
</evidence>
<comment type="catalytic activity">
    <reaction evidence="1">
        <text>2-phosphoglycolate + H2O = glycolate + phosphate</text>
        <dbReference type="Rhea" id="RHEA:14369"/>
        <dbReference type="ChEBI" id="CHEBI:15377"/>
        <dbReference type="ChEBI" id="CHEBI:29805"/>
        <dbReference type="ChEBI" id="CHEBI:43474"/>
        <dbReference type="ChEBI" id="CHEBI:58033"/>
        <dbReference type="EC" id="3.1.3.18"/>
    </reaction>
</comment>
<dbReference type="SUPFAM" id="SSF56784">
    <property type="entry name" value="HAD-like"/>
    <property type="match status" value="1"/>
</dbReference>
<evidence type="ECO:0000256" key="4">
    <source>
        <dbReference type="ARBA" id="ARBA00013078"/>
    </source>
</evidence>
<dbReference type="NCBIfam" id="TIGR01549">
    <property type="entry name" value="HAD-SF-IA-v1"/>
    <property type="match status" value="1"/>
</dbReference>
<accession>A0A1B8ZRL6</accession>
<dbReference type="InterPro" id="IPR006439">
    <property type="entry name" value="HAD-SF_hydro_IA"/>
</dbReference>
<sequence length="211" mass="24500">MKYKHLIFDLDGTLWDPRSTIIGIWNDVLYEHQLIERELKPEDMNPYMGLLAKDIIKDIVSGISDQKVQEVLSNIIAKEKEVLRARGGILYRGVEETLKKLSEDHRLFIVSNCQDGYIEAFLEYYQFNDLFTDFESHGRTQKPKSENIQLIMKRNHLSPEDTVYIGDTQTDYDASQSNTLSFIFCKYGFGHLNTDDYQPAIAAFPDLELYV</sequence>
<dbReference type="EC" id="3.1.3.18" evidence="4"/>
<dbReference type="STRING" id="651561.BBI00_07720"/>
<dbReference type="SFLD" id="SFLDG01129">
    <property type="entry name" value="C1.5:_HAD__Beta-PGM__Phosphata"/>
    <property type="match status" value="1"/>
</dbReference>
<evidence type="ECO:0000256" key="1">
    <source>
        <dbReference type="ARBA" id="ARBA00000830"/>
    </source>
</evidence>
<dbReference type="InterPro" id="IPR023198">
    <property type="entry name" value="PGP-like_dom2"/>
</dbReference>
<dbReference type="PANTHER" id="PTHR43434:SF1">
    <property type="entry name" value="PHOSPHOGLYCOLATE PHOSPHATASE"/>
    <property type="match status" value="1"/>
</dbReference>
<dbReference type="EMBL" id="MAYG01000001">
    <property type="protein sequence ID" value="OCA74232.1"/>
    <property type="molecule type" value="Genomic_DNA"/>
</dbReference>
<reference evidence="6" key="1">
    <citation type="submission" date="2016-07" db="EMBL/GenBank/DDBJ databases">
        <authorList>
            <person name="Florea S."/>
            <person name="Webb J.S."/>
            <person name="Jaromczyk J."/>
            <person name="Schardl C.L."/>
        </authorList>
    </citation>
    <scope>NUCLEOTIDE SEQUENCE [LARGE SCALE GENOMIC DNA]</scope>
    <source>
        <strain evidence="6">CC-VM-7</strain>
    </source>
</reference>
<dbReference type="Gene3D" id="1.10.150.240">
    <property type="entry name" value="Putative phosphatase, domain 2"/>
    <property type="match status" value="1"/>
</dbReference>
<comment type="pathway">
    <text evidence="2">Organic acid metabolism; glycolate biosynthesis; glycolate from 2-phosphoglycolate: step 1/1.</text>
</comment>
<protein>
    <recommendedName>
        <fullName evidence="4">phosphoglycolate phosphatase</fullName>
        <ecNumber evidence="4">3.1.3.18</ecNumber>
    </recommendedName>
</protein>
<dbReference type="GO" id="GO:0006281">
    <property type="term" value="P:DNA repair"/>
    <property type="evidence" value="ECO:0007669"/>
    <property type="project" value="TreeGrafter"/>
</dbReference>
<dbReference type="InterPro" id="IPR050155">
    <property type="entry name" value="HAD-like_hydrolase_sf"/>
</dbReference>
<gene>
    <name evidence="5" type="ORF">BBI00_07720</name>
</gene>
<dbReference type="Gene3D" id="3.40.50.1000">
    <property type="entry name" value="HAD superfamily/HAD-like"/>
    <property type="match status" value="1"/>
</dbReference>
<dbReference type="Pfam" id="PF13419">
    <property type="entry name" value="HAD_2"/>
    <property type="match status" value="1"/>
</dbReference>
<dbReference type="Proteomes" id="UP000093432">
    <property type="component" value="Unassembled WGS sequence"/>
</dbReference>
<dbReference type="SFLD" id="SFLDS00003">
    <property type="entry name" value="Haloacid_Dehalogenase"/>
    <property type="match status" value="1"/>
</dbReference>
<comment type="similarity">
    <text evidence="3">Belongs to the HAD-like hydrolase superfamily. CbbY/CbbZ/Gph/YieH family.</text>
</comment>
<dbReference type="InterPro" id="IPR036412">
    <property type="entry name" value="HAD-like_sf"/>
</dbReference>
<dbReference type="AlphaFoldDB" id="A0A1B8ZRL6"/>
<dbReference type="GO" id="GO:0008967">
    <property type="term" value="F:phosphoglycolate phosphatase activity"/>
    <property type="evidence" value="ECO:0007669"/>
    <property type="project" value="UniProtKB-EC"/>
</dbReference>
<proteinExistence type="inferred from homology"/>
<comment type="caution">
    <text evidence="5">The sequence shown here is derived from an EMBL/GenBank/DDBJ whole genome shotgun (WGS) entry which is preliminary data.</text>
</comment>
<organism evidence="5 6">
    <name type="scientific">Chryseobacterium arthrosphaerae</name>
    <dbReference type="NCBI Taxonomy" id="651561"/>
    <lineage>
        <taxon>Bacteria</taxon>
        <taxon>Pseudomonadati</taxon>
        <taxon>Bacteroidota</taxon>
        <taxon>Flavobacteriia</taxon>
        <taxon>Flavobacteriales</taxon>
        <taxon>Weeksellaceae</taxon>
        <taxon>Chryseobacterium group</taxon>
        <taxon>Chryseobacterium</taxon>
    </lineage>
</organism>
<evidence type="ECO:0000313" key="5">
    <source>
        <dbReference type="EMBL" id="OCA74232.1"/>
    </source>
</evidence>
<name>A0A1B8ZRL6_9FLAO</name>
<dbReference type="RefSeq" id="WP_065398223.1">
    <property type="nucleotide sequence ID" value="NZ_MAYG01000001.1"/>
</dbReference>
<evidence type="ECO:0000313" key="6">
    <source>
        <dbReference type="Proteomes" id="UP000093432"/>
    </source>
</evidence>
<dbReference type="PANTHER" id="PTHR43434">
    <property type="entry name" value="PHOSPHOGLYCOLATE PHOSPHATASE"/>
    <property type="match status" value="1"/>
</dbReference>
<dbReference type="InterPro" id="IPR041492">
    <property type="entry name" value="HAD_2"/>
</dbReference>
<dbReference type="InterPro" id="IPR023214">
    <property type="entry name" value="HAD_sf"/>
</dbReference>